<sequence>MSELLGTAAADQIRDRFTQSSSPEEAIRNIQRDYGLDMLPGMDAIYMLLDLSGCKRAELHSACLDALNQAAVARIQSPEFGVQEFEQVFRRSLSYISIPELQSIPMTLLKKFASHIDQDVLDTLKQNLEVFEQCPVNVKQHIWKQDESFFQEQILQMLNMYHYDDDLQEIAMNLRPDSYQDVLSTRRTHPIVIKLMEIINGDPKLYSMVLETIRIVFQSSPFPSLCSIRVDLLMNYHEKDNTDIITMDECHRLIWSLDTCVRTQNMDDAIIEKIKECFDDVTNGTPLYTDFAIVLMDPVISNFLSGCIMRWLRNNVHDDAPENLEQLINYSSKLLNLAEHAPFAARTEKKIPRVDKDLKEYWKSLCKLMLLENKSKATIKPVDSETQSIMLAKSDIARKVFSEYVIDRTMEGDIVSLQRLLPFIVDTLPNPTTSSSSTTTNDNSNNAAYEYTYESFIYTFINIIMKKWLVECVMDDKWKSTIFNNFLIHVAHWNTRVHKQVVILLMKYFVGGVKHQRLLGEKIGLIAEWADRLCQQGCKDEKYIHELHEVYQRLLTLSESTFDGQFRIAPPSVLTFLENYS</sequence>
<comment type="caution">
    <text evidence="1">The sequence shown here is derived from an EMBL/GenBank/DDBJ whole genome shotgun (WGS) entry which is preliminary data.</text>
</comment>
<dbReference type="Proteomes" id="UP000646827">
    <property type="component" value="Unassembled WGS sequence"/>
</dbReference>
<dbReference type="Pfam" id="PF06209">
    <property type="entry name" value="COBRA1"/>
    <property type="match status" value="1"/>
</dbReference>
<name>A0A8H7VKR5_9FUNG</name>
<accession>A0A8H7VKR5</accession>
<evidence type="ECO:0008006" key="3">
    <source>
        <dbReference type="Google" id="ProtNLM"/>
    </source>
</evidence>
<dbReference type="GO" id="GO:0034244">
    <property type="term" value="P:negative regulation of transcription elongation by RNA polymerase II"/>
    <property type="evidence" value="ECO:0007669"/>
    <property type="project" value="TreeGrafter"/>
</dbReference>
<evidence type="ECO:0000313" key="2">
    <source>
        <dbReference type="Proteomes" id="UP000646827"/>
    </source>
</evidence>
<dbReference type="OrthoDB" id="5548359at2759"/>
<dbReference type="EMBL" id="JAEPRB010000152">
    <property type="protein sequence ID" value="KAG2220088.1"/>
    <property type="molecule type" value="Genomic_DNA"/>
</dbReference>
<organism evidence="1 2">
    <name type="scientific">Circinella minor</name>
    <dbReference type="NCBI Taxonomy" id="1195481"/>
    <lineage>
        <taxon>Eukaryota</taxon>
        <taxon>Fungi</taxon>
        <taxon>Fungi incertae sedis</taxon>
        <taxon>Mucoromycota</taxon>
        <taxon>Mucoromycotina</taxon>
        <taxon>Mucoromycetes</taxon>
        <taxon>Mucorales</taxon>
        <taxon>Lichtheimiaceae</taxon>
        <taxon>Circinella</taxon>
    </lineage>
</organism>
<dbReference type="PANTHER" id="PTHR13503">
    <property type="entry name" value="NEGATIVE ELONGATION FACTOR COMPLEX MEMBER B"/>
    <property type="match status" value="1"/>
</dbReference>
<evidence type="ECO:0000313" key="1">
    <source>
        <dbReference type="EMBL" id="KAG2220088.1"/>
    </source>
</evidence>
<dbReference type="PANTHER" id="PTHR13503:SF3">
    <property type="entry name" value="NEGATIVE ELONGATION FACTOR B"/>
    <property type="match status" value="1"/>
</dbReference>
<proteinExistence type="predicted"/>
<keyword evidence="2" id="KW-1185">Reference proteome</keyword>
<dbReference type="GO" id="GO:0032021">
    <property type="term" value="C:NELF complex"/>
    <property type="evidence" value="ECO:0007669"/>
    <property type="project" value="TreeGrafter"/>
</dbReference>
<gene>
    <name evidence="1" type="ORF">INT45_005849</name>
</gene>
<dbReference type="AlphaFoldDB" id="A0A8H7VKR5"/>
<dbReference type="InterPro" id="IPR010405">
    <property type="entry name" value="COBRA1"/>
</dbReference>
<reference evidence="1 2" key="1">
    <citation type="submission" date="2020-12" db="EMBL/GenBank/DDBJ databases">
        <title>Metabolic potential, ecology and presence of endohyphal bacteria is reflected in genomic diversity of Mucoromycotina.</title>
        <authorList>
            <person name="Muszewska A."/>
            <person name="Okrasinska A."/>
            <person name="Steczkiewicz K."/>
            <person name="Drgas O."/>
            <person name="Orlowska M."/>
            <person name="Perlinska-Lenart U."/>
            <person name="Aleksandrzak-Piekarczyk T."/>
            <person name="Szatraj K."/>
            <person name="Zielenkiewicz U."/>
            <person name="Pilsyk S."/>
            <person name="Malc E."/>
            <person name="Mieczkowski P."/>
            <person name="Kruszewska J.S."/>
            <person name="Biernat P."/>
            <person name="Pawlowska J."/>
        </authorList>
    </citation>
    <scope>NUCLEOTIDE SEQUENCE [LARGE SCALE GENOMIC DNA]</scope>
    <source>
        <strain evidence="1 2">CBS 142.35</strain>
    </source>
</reference>
<protein>
    <recommendedName>
        <fullName evidence="3">Negative elongation factor B</fullName>
    </recommendedName>
</protein>